<dbReference type="Proteomes" id="UP000593568">
    <property type="component" value="Unassembled WGS sequence"/>
</dbReference>
<dbReference type="EMBL" id="JABEZW010000004">
    <property type="protein sequence ID" value="MBA0762858.1"/>
    <property type="molecule type" value="Genomic_DNA"/>
</dbReference>
<accession>A0A7J9DQD8</accession>
<proteinExistence type="predicted"/>
<protein>
    <submittedName>
        <fullName evidence="1">Uncharacterized protein</fullName>
    </submittedName>
</protein>
<comment type="caution">
    <text evidence="1">The sequence shown here is derived from an EMBL/GenBank/DDBJ whole genome shotgun (WGS) entry which is preliminary data.</text>
</comment>
<gene>
    <name evidence="1" type="ORF">Gotri_012411</name>
</gene>
<reference evidence="1 2" key="1">
    <citation type="journal article" date="2019" name="Genome Biol. Evol.">
        <title>Insights into the evolution of the New World diploid cottons (Gossypium, subgenus Houzingenia) based on genome sequencing.</title>
        <authorList>
            <person name="Grover C.E."/>
            <person name="Arick M.A. 2nd"/>
            <person name="Thrash A."/>
            <person name="Conover J.L."/>
            <person name="Sanders W.S."/>
            <person name="Peterson D.G."/>
            <person name="Frelichowski J.E."/>
            <person name="Scheffler J.A."/>
            <person name="Scheffler B.E."/>
            <person name="Wendel J.F."/>
        </authorList>
    </citation>
    <scope>NUCLEOTIDE SEQUENCE [LARGE SCALE GENOMIC DNA]</scope>
    <source>
        <strain evidence="1">8</strain>
        <tissue evidence="1">Leaf</tissue>
    </source>
</reference>
<organism evidence="1 2">
    <name type="scientific">Gossypium trilobum</name>
    <dbReference type="NCBI Taxonomy" id="34281"/>
    <lineage>
        <taxon>Eukaryota</taxon>
        <taxon>Viridiplantae</taxon>
        <taxon>Streptophyta</taxon>
        <taxon>Embryophyta</taxon>
        <taxon>Tracheophyta</taxon>
        <taxon>Spermatophyta</taxon>
        <taxon>Magnoliopsida</taxon>
        <taxon>eudicotyledons</taxon>
        <taxon>Gunneridae</taxon>
        <taxon>Pentapetalae</taxon>
        <taxon>rosids</taxon>
        <taxon>malvids</taxon>
        <taxon>Malvales</taxon>
        <taxon>Malvaceae</taxon>
        <taxon>Malvoideae</taxon>
        <taxon>Gossypium</taxon>
    </lineage>
</organism>
<evidence type="ECO:0000313" key="2">
    <source>
        <dbReference type="Proteomes" id="UP000593568"/>
    </source>
</evidence>
<evidence type="ECO:0000313" key="1">
    <source>
        <dbReference type="EMBL" id="MBA0762858.1"/>
    </source>
</evidence>
<dbReference type="AlphaFoldDB" id="A0A7J9DQD8"/>
<sequence>MSRLAIERLEKAWFAYKK</sequence>
<keyword evidence="2" id="KW-1185">Reference proteome</keyword>
<name>A0A7J9DQD8_9ROSI</name>